<gene>
    <name evidence="3" type="ORF">SAMN02746009_01633</name>
</gene>
<dbReference type="InterPro" id="IPR058667">
    <property type="entry name" value="DUF6242_C"/>
</dbReference>
<feature type="chain" id="PRO_5013314315" description="DUF6242 domain-containing protein" evidence="1">
    <location>
        <begin position="22"/>
        <end position="447"/>
    </location>
</feature>
<dbReference type="RefSeq" id="WP_073282974.1">
    <property type="nucleotide sequence ID" value="NZ_FRAS01000006.1"/>
</dbReference>
<evidence type="ECO:0000313" key="3">
    <source>
        <dbReference type="EMBL" id="SHK81770.1"/>
    </source>
</evidence>
<dbReference type="STRING" id="1121959.SAMN02746009_01633"/>
<dbReference type="SUPFAM" id="SSF110296">
    <property type="entry name" value="Oligoxyloglucan reducing end-specific cellobiohydrolase"/>
    <property type="match status" value="1"/>
</dbReference>
<dbReference type="CDD" id="cd15482">
    <property type="entry name" value="Sialidase_non-viral"/>
    <property type="match status" value="1"/>
</dbReference>
<dbReference type="GO" id="GO:0010411">
    <property type="term" value="P:xyloglucan metabolic process"/>
    <property type="evidence" value="ECO:0007669"/>
    <property type="project" value="TreeGrafter"/>
</dbReference>
<dbReference type="InterPro" id="IPR052025">
    <property type="entry name" value="Xyloglucanase_GH74"/>
</dbReference>
<accession>A0A1M6VJV4</accession>
<organism evidence="3 4">
    <name type="scientific">Hymenobacter psychrotolerans DSM 18569</name>
    <dbReference type="NCBI Taxonomy" id="1121959"/>
    <lineage>
        <taxon>Bacteria</taxon>
        <taxon>Pseudomonadati</taxon>
        <taxon>Bacteroidota</taxon>
        <taxon>Cytophagia</taxon>
        <taxon>Cytophagales</taxon>
        <taxon>Hymenobacteraceae</taxon>
        <taxon>Hymenobacter</taxon>
    </lineage>
</organism>
<dbReference type="PANTHER" id="PTHR43739">
    <property type="entry name" value="XYLOGLUCANASE (EUROFUNG)"/>
    <property type="match status" value="1"/>
</dbReference>
<dbReference type="OrthoDB" id="9757809at2"/>
<sequence length="447" mass="48113">MPFSTLITRWAGLAAGAVLLAACSGTPDPQPDAPGYTLEVVKGDAQTDTIGHVVSDTVVVRARRGTRLLRGYLVRYEASACGEWPTNEPYETDWSGRSRYRWRLSGEVGAQQLRIRLFDSAGVERATATLGATAVQPTRGWHPAACLPGPVGALAQQPGGRLVAGVRDRLYTSPDNGVSWQPLAFPKVLSLTVNEIVSVGASELLVRASVLFGNPGNGLYYSSDNGASWQLRNAGLRDDFFTDVLYTRGGRILLSSQYNGLMASSNKGQSWSPVPLPVPAARAPFSSLSEAPNGDLYLLDYDGKIFRATGGGTTWQRLPDPPATRNTYAYPDPDNGDLYVATNFGLFRSADQGTTWQLVYQTPPASSFAVTRVVKAGGAFYLDVNGQGLVRTTDFAAFRYLTRPATGEPWGGGWFGDALLTANGTVLLNGRRSALDNQTGLYYNQRP</sequence>
<keyword evidence="1" id="KW-0732">Signal</keyword>
<feature type="signal peptide" evidence="1">
    <location>
        <begin position="1"/>
        <end position="21"/>
    </location>
</feature>
<proteinExistence type="predicted"/>
<dbReference type="Proteomes" id="UP000183947">
    <property type="component" value="Unassembled WGS sequence"/>
</dbReference>
<name>A0A1M6VJV4_9BACT</name>
<dbReference type="Pfam" id="PF25852">
    <property type="entry name" value="DUF6242_C"/>
    <property type="match status" value="1"/>
</dbReference>
<dbReference type="Gene3D" id="2.130.10.10">
    <property type="entry name" value="YVTN repeat-like/Quinoprotein amine dehydrogenase"/>
    <property type="match status" value="2"/>
</dbReference>
<protein>
    <recommendedName>
        <fullName evidence="2">DUF6242 domain-containing protein</fullName>
    </recommendedName>
</protein>
<evidence type="ECO:0000256" key="1">
    <source>
        <dbReference type="SAM" id="SignalP"/>
    </source>
</evidence>
<evidence type="ECO:0000313" key="4">
    <source>
        <dbReference type="Proteomes" id="UP000183947"/>
    </source>
</evidence>
<evidence type="ECO:0000259" key="2">
    <source>
        <dbReference type="Pfam" id="PF25852"/>
    </source>
</evidence>
<dbReference type="InterPro" id="IPR015943">
    <property type="entry name" value="WD40/YVTN_repeat-like_dom_sf"/>
</dbReference>
<reference evidence="4" key="1">
    <citation type="submission" date="2016-11" db="EMBL/GenBank/DDBJ databases">
        <authorList>
            <person name="Varghese N."/>
            <person name="Submissions S."/>
        </authorList>
    </citation>
    <scope>NUCLEOTIDE SEQUENCE [LARGE SCALE GENOMIC DNA]</scope>
    <source>
        <strain evidence="4">DSM 18569</strain>
    </source>
</reference>
<dbReference type="EMBL" id="FRAS01000006">
    <property type="protein sequence ID" value="SHK81770.1"/>
    <property type="molecule type" value="Genomic_DNA"/>
</dbReference>
<keyword evidence="4" id="KW-1185">Reference proteome</keyword>
<dbReference type="AlphaFoldDB" id="A0A1M6VJV4"/>
<dbReference type="PANTHER" id="PTHR43739:SF5">
    <property type="entry name" value="EXO-ALPHA-SIALIDASE"/>
    <property type="match status" value="1"/>
</dbReference>
<feature type="domain" description="DUF6242" evidence="2">
    <location>
        <begin position="255"/>
        <end position="360"/>
    </location>
</feature>